<reference evidence="2" key="1">
    <citation type="submission" date="2020-02" db="EMBL/GenBank/DDBJ databases">
        <authorList>
            <person name="Meier V. D."/>
        </authorList>
    </citation>
    <scope>NUCLEOTIDE SEQUENCE</scope>
    <source>
        <strain evidence="2">AVDCRST_MAG41</strain>
    </source>
</reference>
<evidence type="ECO:0000256" key="1">
    <source>
        <dbReference type="SAM" id="MobiDB-lite"/>
    </source>
</evidence>
<name>A0A6J4JIQ0_9ACTN</name>
<gene>
    <name evidence="2" type="ORF">AVDCRST_MAG41-3570</name>
</gene>
<sequence>EHRAAVVDLHHLQRGVLQQGLRHLLAQVGDRREQQLRLLHPGPAQRRPQPRRVRLRRGLVRRRGPGPLLHPADLRQRPVRGLRRRQHRDEPAV</sequence>
<feature type="non-terminal residue" evidence="2">
    <location>
        <position position="1"/>
    </location>
</feature>
<feature type="region of interest" description="Disordered" evidence="1">
    <location>
        <begin position="36"/>
        <end position="93"/>
    </location>
</feature>
<protein>
    <submittedName>
        <fullName evidence="2">Uncharacterized protein</fullName>
    </submittedName>
</protein>
<feature type="compositionally biased region" description="Basic residues" evidence="1">
    <location>
        <begin position="48"/>
        <end position="64"/>
    </location>
</feature>
<organism evidence="2">
    <name type="scientific">uncultured Mycobacteriales bacterium</name>
    <dbReference type="NCBI Taxonomy" id="581187"/>
    <lineage>
        <taxon>Bacteria</taxon>
        <taxon>Bacillati</taxon>
        <taxon>Actinomycetota</taxon>
        <taxon>Actinomycetes</taxon>
        <taxon>Mycobacteriales</taxon>
        <taxon>environmental samples</taxon>
    </lineage>
</organism>
<dbReference type="AlphaFoldDB" id="A0A6J4JIQ0"/>
<feature type="non-terminal residue" evidence="2">
    <location>
        <position position="93"/>
    </location>
</feature>
<evidence type="ECO:0000313" key="2">
    <source>
        <dbReference type="EMBL" id="CAA9280927.1"/>
    </source>
</evidence>
<proteinExistence type="predicted"/>
<accession>A0A6J4JIQ0</accession>
<dbReference type="EMBL" id="CADCTP010000325">
    <property type="protein sequence ID" value="CAA9280927.1"/>
    <property type="molecule type" value="Genomic_DNA"/>
</dbReference>
<feature type="compositionally biased region" description="Basic residues" evidence="1">
    <location>
        <begin position="77"/>
        <end position="86"/>
    </location>
</feature>